<dbReference type="AlphaFoldDB" id="A0A8H4H044"/>
<dbReference type="CDD" id="cd12148">
    <property type="entry name" value="fungal_TF_MHR"/>
    <property type="match status" value="1"/>
</dbReference>
<reference evidence="9" key="1">
    <citation type="journal article" date="2020" name="bioRxiv">
        <title>Genomic and phenotypic heterogeneity of clinical isolates of the human pathogens Aspergillus fumigatus, Aspergillus lentulus and Aspergillus fumigatiaffinis.</title>
        <authorList>
            <person name="dos Santos R.A.C."/>
            <person name="Steenwyk J.L."/>
            <person name="Rivero-Menendez O."/>
            <person name="Mead M.E."/>
            <person name="Silva L.P."/>
            <person name="Bastos R.W."/>
            <person name="Alastruey-Izquierdo A."/>
            <person name="Goldman G.H."/>
            <person name="Rokas A."/>
        </authorList>
    </citation>
    <scope>NUCLEOTIDE SEQUENCE</scope>
    <source>
        <strain evidence="9">CNM-CM6805</strain>
    </source>
</reference>
<dbReference type="InterPro" id="IPR007219">
    <property type="entry name" value="XnlR_reg_dom"/>
</dbReference>
<dbReference type="Gene3D" id="4.10.240.10">
    <property type="entry name" value="Zn(2)-C6 fungal-type DNA-binding domain"/>
    <property type="match status" value="1"/>
</dbReference>
<evidence type="ECO:0000259" key="8">
    <source>
        <dbReference type="PROSITE" id="PS50048"/>
    </source>
</evidence>
<keyword evidence="2" id="KW-0479">Metal-binding</keyword>
<accession>A0A8H4H044</accession>
<dbReference type="InterPro" id="IPR001138">
    <property type="entry name" value="Zn2Cys6_DnaBD"/>
</dbReference>
<dbReference type="PANTHER" id="PTHR31845:SF10">
    <property type="entry name" value="ZN(II)2CYS6 TRANSCRIPTION FACTOR (EUROFUNG)"/>
    <property type="match status" value="1"/>
</dbReference>
<evidence type="ECO:0000256" key="5">
    <source>
        <dbReference type="ARBA" id="ARBA00023125"/>
    </source>
</evidence>
<dbReference type="PANTHER" id="PTHR31845">
    <property type="entry name" value="FINGER DOMAIN PROTEIN, PUTATIVE-RELATED"/>
    <property type="match status" value="1"/>
</dbReference>
<dbReference type="GO" id="GO:0005634">
    <property type="term" value="C:nucleus"/>
    <property type="evidence" value="ECO:0007669"/>
    <property type="project" value="UniProtKB-SubCell"/>
</dbReference>
<protein>
    <recommendedName>
        <fullName evidence="8">Zn(2)-C6 fungal-type domain-containing protein</fullName>
    </recommendedName>
</protein>
<dbReference type="OrthoDB" id="5226580at2759"/>
<keyword evidence="3" id="KW-0862">Zinc</keyword>
<gene>
    <name evidence="9" type="ORF">CNMCM6805_007510</name>
</gene>
<evidence type="ECO:0000256" key="7">
    <source>
        <dbReference type="ARBA" id="ARBA00023242"/>
    </source>
</evidence>
<dbReference type="InterPro" id="IPR036864">
    <property type="entry name" value="Zn2-C6_fun-type_DNA-bd_sf"/>
</dbReference>
<dbReference type="GO" id="GO:0000981">
    <property type="term" value="F:DNA-binding transcription factor activity, RNA polymerase II-specific"/>
    <property type="evidence" value="ECO:0007669"/>
    <property type="project" value="InterPro"/>
</dbReference>
<dbReference type="InterPro" id="IPR051089">
    <property type="entry name" value="prtT"/>
</dbReference>
<evidence type="ECO:0000256" key="2">
    <source>
        <dbReference type="ARBA" id="ARBA00022723"/>
    </source>
</evidence>
<dbReference type="PROSITE" id="PS00463">
    <property type="entry name" value="ZN2_CY6_FUNGAL_1"/>
    <property type="match status" value="1"/>
</dbReference>
<name>A0A8H4H044_9EURO</name>
<sequence length="584" mass="66371">MSVAESRSATDKNIQPTIYPHCYFLKVVGQQELPMVRRRPARIREPKACQQCAYAKVKCDQQVTGGCKRCSRLKRECITQAPGAHKRKATSSLDVARLEKKLETVACLVGVSSQTTSDEASKTEQADRRQDQNTSKLVLPWDETLDFTHEDASILWTKYWTEMARYCPCVVTPLDMTLPEVQQKSPLLLSAILMVTCLDDADRKKRMTDQFLDHISCSIVKKQDKRLDILQALLVCVSWYHFLFESEEQMSIIVHLALAMLNSLGLHKRPNSTSRKSQQPCEHGNARTTDERRAYLGCFVTTCVATTCVKDMDPLRYTSYTEECCRVLEELQEYPTDMYLVQLARLNRMAYRIVQTLPFDAYKPPNIAWPVSVQACVKALEAELKHLKPSGALDRIQDSILSLQYCSLGVLLYDSALEDEWSKSDRNSTGVHYDILDSGLTSAKDFFSTFSSLAPQHFLYLPYWVYQQYYHAVDSLSKYLVLAWKGRHHINAPVTIDVPTAVGMFIGKAKEAVRLLNHEESSLCVEQILDQLISRVRAFEELHEARLAAAQSYGISMNAASRNSIRDATFALPHGMSWQFLESE</sequence>
<evidence type="ECO:0000313" key="10">
    <source>
        <dbReference type="Proteomes" id="UP000653565"/>
    </source>
</evidence>
<feature type="domain" description="Zn(2)-C6 fungal-type" evidence="8">
    <location>
        <begin position="48"/>
        <end position="79"/>
    </location>
</feature>
<dbReference type="GO" id="GO:0006351">
    <property type="term" value="P:DNA-templated transcription"/>
    <property type="evidence" value="ECO:0007669"/>
    <property type="project" value="InterPro"/>
</dbReference>
<evidence type="ECO:0000256" key="1">
    <source>
        <dbReference type="ARBA" id="ARBA00004123"/>
    </source>
</evidence>
<evidence type="ECO:0000256" key="3">
    <source>
        <dbReference type="ARBA" id="ARBA00022833"/>
    </source>
</evidence>
<proteinExistence type="predicted"/>
<dbReference type="PROSITE" id="PS50048">
    <property type="entry name" value="ZN2_CY6_FUNGAL_2"/>
    <property type="match status" value="1"/>
</dbReference>
<comment type="caution">
    <text evidence="9">The sequence shown here is derived from an EMBL/GenBank/DDBJ whole genome shotgun (WGS) entry which is preliminary data.</text>
</comment>
<reference evidence="9" key="2">
    <citation type="submission" date="2020-04" db="EMBL/GenBank/DDBJ databases">
        <authorList>
            <person name="Santos R.A.C."/>
            <person name="Steenwyk J.L."/>
            <person name="Rivero-Menendez O."/>
            <person name="Mead M.E."/>
            <person name="Silva L.P."/>
            <person name="Bastos R.W."/>
            <person name="Alastruey-Izquierdo A."/>
            <person name="Goldman G.H."/>
            <person name="Rokas A."/>
        </authorList>
    </citation>
    <scope>NUCLEOTIDE SEQUENCE</scope>
    <source>
        <strain evidence="9">CNM-CM6805</strain>
    </source>
</reference>
<evidence type="ECO:0000256" key="4">
    <source>
        <dbReference type="ARBA" id="ARBA00023015"/>
    </source>
</evidence>
<organism evidence="9 10">
    <name type="scientific">Aspergillus fumigatiaffinis</name>
    <dbReference type="NCBI Taxonomy" id="340414"/>
    <lineage>
        <taxon>Eukaryota</taxon>
        <taxon>Fungi</taxon>
        <taxon>Dikarya</taxon>
        <taxon>Ascomycota</taxon>
        <taxon>Pezizomycotina</taxon>
        <taxon>Eurotiomycetes</taxon>
        <taxon>Eurotiomycetidae</taxon>
        <taxon>Eurotiales</taxon>
        <taxon>Aspergillaceae</taxon>
        <taxon>Aspergillus</taxon>
        <taxon>Aspergillus subgen. Fumigati</taxon>
    </lineage>
</organism>
<dbReference type="SUPFAM" id="SSF57701">
    <property type="entry name" value="Zn2/Cys6 DNA-binding domain"/>
    <property type="match status" value="1"/>
</dbReference>
<dbReference type="GO" id="GO:0000976">
    <property type="term" value="F:transcription cis-regulatory region binding"/>
    <property type="evidence" value="ECO:0007669"/>
    <property type="project" value="TreeGrafter"/>
</dbReference>
<keyword evidence="10" id="KW-1185">Reference proteome</keyword>
<dbReference type="Pfam" id="PF04082">
    <property type="entry name" value="Fungal_trans"/>
    <property type="match status" value="1"/>
</dbReference>
<dbReference type="CDD" id="cd00067">
    <property type="entry name" value="GAL4"/>
    <property type="match status" value="1"/>
</dbReference>
<dbReference type="EMBL" id="JAAAPX010000051">
    <property type="protein sequence ID" value="KAF4236582.1"/>
    <property type="molecule type" value="Genomic_DNA"/>
</dbReference>
<comment type="subcellular location">
    <subcellularLocation>
        <location evidence="1">Nucleus</location>
    </subcellularLocation>
</comment>
<keyword evidence="5" id="KW-0238">DNA-binding</keyword>
<evidence type="ECO:0000313" key="9">
    <source>
        <dbReference type="EMBL" id="KAF4236582.1"/>
    </source>
</evidence>
<dbReference type="Proteomes" id="UP000653565">
    <property type="component" value="Unassembled WGS sequence"/>
</dbReference>
<dbReference type="GO" id="GO:0008270">
    <property type="term" value="F:zinc ion binding"/>
    <property type="evidence" value="ECO:0007669"/>
    <property type="project" value="InterPro"/>
</dbReference>
<keyword evidence="4" id="KW-0805">Transcription regulation</keyword>
<evidence type="ECO:0000256" key="6">
    <source>
        <dbReference type="ARBA" id="ARBA00023163"/>
    </source>
</evidence>
<keyword evidence="6" id="KW-0804">Transcription</keyword>
<keyword evidence="7" id="KW-0539">Nucleus</keyword>